<comment type="similarity">
    <text evidence="3">Belongs to the PIGX family.</text>
</comment>
<keyword evidence="5" id="KW-0812">Transmembrane</keyword>
<reference evidence="10" key="1">
    <citation type="submission" date="2023-12" db="EMBL/GenBank/DDBJ databases">
        <title>Genome assembly of Anisodus tanguticus.</title>
        <authorList>
            <person name="Wang Y.-J."/>
        </authorList>
    </citation>
    <scope>NUCLEOTIDE SEQUENCE</scope>
    <source>
        <strain evidence="10">KB-2021</strain>
        <tissue evidence="10">Leaf</tissue>
    </source>
</reference>
<dbReference type="AlphaFoldDB" id="A0AAE1S6N0"/>
<evidence type="ECO:0000256" key="6">
    <source>
        <dbReference type="ARBA" id="ARBA00022824"/>
    </source>
</evidence>
<name>A0AAE1S6N0_9SOLA</name>
<evidence type="ECO:0000256" key="8">
    <source>
        <dbReference type="ARBA" id="ARBA00023136"/>
    </source>
</evidence>
<evidence type="ECO:0000256" key="1">
    <source>
        <dbReference type="ARBA" id="ARBA00004389"/>
    </source>
</evidence>
<dbReference type="PANTHER" id="PTHR28650">
    <property type="entry name" value="PHOSPHATIDYLINOSITOL-GLYCAN BIOSYNTHESIS CLASS X PROTEIN"/>
    <property type="match status" value="1"/>
</dbReference>
<comment type="pathway">
    <text evidence="2">Glycolipid biosynthesis; glycosylphosphatidylinositol-anchor biosynthesis.</text>
</comment>
<proteinExistence type="inferred from homology"/>
<keyword evidence="4" id="KW-0337">GPI-anchor biosynthesis</keyword>
<dbReference type="EMBL" id="JAVYJV010000008">
    <property type="protein sequence ID" value="KAK4364663.1"/>
    <property type="molecule type" value="Genomic_DNA"/>
</dbReference>
<dbReference type="InterPro" id="IPR040039">
    <property type="entry name" value="PIGX"/>
</dbReference>
<evidence type="ECO:0000313" key="11">
    <source>
        <dbReference type="Proteomes" id="UP001291623"/>
    </source>
</evidence>
<comment type="subcellular location">
    <subcellularLocation>
        <location evidence="1">Endoplasmic reticulum membrane</location>
        <topology evidence="1">Single-pass membrane protein</topology>
    </subcellularLocation>
</comment>
<protein>
    <submittedName>
        <fullName evidence="10">Uncharacterized protein</fullName>
    </submittedName>
</protein>
<dbReference type="Pfam" id="PF08320">
    <property type="entry name" value="PIG-X"/>
    <property type="match status" value="1"/>
</dbReference>
<keyword evidence="9" id="KW-0325">Glycoprotein</keyword>
<evidence type="ECO:0000256" key="7">
    <source>
        <dbReference type="ARBA" id="ARBA00022989"/>
    </source>
</evidence>
<evidence type="ECO:0000256" key="9">
    <source>
        <dbReference type="ARBA" id="ARBA00023180"/>
    </source>
</evidence>
<accession>A0AAE1S6N0</accession>
<evidence type="ECO:0000313" key="10">
    <source>
        <dbReference type="EMBL" id="KAK4364663.1"/>
    </source>
</evidence>
<keyword evidence="8" id="KW-0472">Membrane</keyword>
<evidence type="ECO:0000256" key="3">
    <source>
        <dbReference type="ARBA" id="ARBA00010345"/>
    </source>
</evidence>
<keyword evidence="7" id="KW-1133">Transmembrane helix</keyword>
<dbReference type="PANTHER" id="PTHR28650:SF1">
    <property type="entry name" value="PHOSPHATIDYLINOSITOL-GLYCAN BIOSYNTHESIS CLASS X PROTEIN"/>
    <property type="match status" value="1"/>
</dbReference>
<evidence type="ECO:0000256" key="2">
    <source>
        <dbReference type="ARBA" id="ARBA00004687"/>
    </source>
</evidence>
<evidence type="ECO:0000256" key="5">
    <source>
        <dbReference type="ARBA" id="ARBA00022692"/>
    </source>
</evidence>
<dbReference type="InterPro" id="IPR013233">
    <property type="entry name" value="PIG-X/PBN1"/>
</dbReference>
<dbReference type="GO" id="GO:0005789">
    <property type="term" value="C:endoplasmic reticulum membrane"/>
    <property type="evidence" value="ECO:0007669"/>
    <property type="project" value="UniProtKB-SubCell"/>
</dbReference>
<gene>
    <name evidence="10" type="ORF">RND71_016021</name>
</gene>
<organism evidence="10 11">
    <name type="scientific">Anisodus tanguticus</name>
    <dbReference type="NCBI Taxonomy" id="243964"/>
    <lineage>
        <taxon>Eukaryota</taxon>
        <taxon>Viridiplantae</taxon>
        <taxon>Streptophyta</taxon>
        <taxon>Embryophyta</taxon>
        <taxon>Tracheophyta</taxon>
        <taxon>Spermatophyta</taxon>
        <taxon>Magnoliopsida</taxon>
        <taxon>eudicotyledons</taxon>
        <taxon>Gunneridae</taxon>
        <taxon>Pentapetalae</taxon>
        <taxon>asterids</taxon>
        <taxon>lamiids</taxon>
        <taxon>Solanales</taxon>
        <taxon>Solanaceae</taxon>
        <taxon>Solanoideae</taxon>
        <taxon>Hyoscyameae</taxon>
        <taxon>Anisodus</taxon>
    </lineage>
</organism>
<keyword evidence="6" id="KW-0256">Endoplasmic reticulum</keyword>
<dbReference type="GO" id="GO:0006506">
    <property type="term" value="P:GPI anchor biosynthetic process"/>
    <property type="evidence" value="ECO:0007669"/>
    <property type="project" value="UniProtKB-KW"/>
</dbReference>
<dbReference type="Proteomes" id="UP001291623">
    <property type="component" value="Unassembled WGS sequence"/>
</dbReference>
<comment type="caution">
    <text evidence="10">The sequence shown here is derived from an EMBL/GenBank/DDBJ whole genome shotgun (WGS) entry which is preliminary data.</text>
</comment>
<keyword evidence="11" id="KW-1185">Reference proteome</keyword>
<sequence length="179" mass="20137">MHALQFQDDLIGRARREILRKWKTTRGDARGLRWKGHGGRDVVGGIYLVVHAPYVDKYVANSYFSKHDNLVDSKFKDFIAHDILSSACVSLQGNVKFAPKLTVLHQKLIGEGSHRRLSSSLRLKRSSESISSPPKSCEVIIVERLPSGIFTDPFELQHLVQRGVFRDAAVFGDTNLELP</sequence>
<evidence type="ECO:0000256" key="4">
    <source>
        <dbReference type="ARBA" id="ARBA00022502"/>
    </source>
</evidence>